<name>A0ABS9TUX9_9PSEU</name>
<dbReference type="Pfam" id="PF04072">
    <property type="entry name" value="LCM"/>
    <property type="match status" value="1"/>
</dbReference>
<dbReference type="PANTHER" id="PTHR43619">
    <property type="entry name" value="S-ADENOSYL-L-METHIONINE-DEPENDENT METHYLTRANSFERASE YKTD-RELATED"/>
    <property type="match status" value="1"/>
</dbReference>
<dbReference type="EMBL" id="JAKXMK010000068">
    <property type="protein sequence ID" value="MCH6172367.1"/>
    <property type="molecule type" value="Genomic_DNA"/>
</dbReference>
<accession>A0ABS9TUX9</accession>
<comment type="function">
    <text evidence="1 6">Exhibits S-adenosyl-L-methionine-dependent methyltransferase activity.</text>
</comment>
<dbReference type="Gene3D" id="3.40.50.150">
    <property type="entry name" value="Vaccinia Virus protein VP39"/>
    <property type="match status" value="1"/>
</dbReference>
<keyword evidence="5 6" id="KW-0949">S-adenosyl-L-methionine</keyword>
<gene>
    <name evidence="7" type="ORF">MMF94_42405</name>
</gene>
<comment type="similarity">
    <text evidence="2 6">Belongs to the UPF0677 family.</text>
</comment>
<reference evidence="7 8" key="1">
    <citation type="submission" date="2022-03" db="EMBL/GenBank/DDBJ databases">
        <title>Pseudonocardia alaer sp. nov., a novel actinomycete isolated from reed forest soil.</title>
        <authorList>
            <person name="Wang L."/>
        </authorList>
    </citation>
    <scope>NUCLEOTIDE SEQUENCE [LARGE SCALE GENOMIC DNA]</scope>
    <source>
        <strain evidence="7 8">Y-16303</strain>
    </source>
</reference>
<dbReference type="Proteomes" id="UP001299970">
    <property type="component" value="Unassembled WGS sequence"/>
</dbReference>
<dbReference type="GO" id="GO:0032259">
    <property type="term" value="P:methylation"/>
    <property type="evidence" value="ECO:0007669"/>
    <property type="project" value="UniProtKB-KW"/>
</dbReference>
<evidence type="ECO:0000256" key="6">
    <source>
        <dbReference type="RuleBase" id="RU362030"/>
    </source>
</evidence>
<protein>
    <recommendedName>
        <fullName evidence="6">S-adenosyl-L-methionine-dependent methyltransferase</fullName>
        <ecNumber evidence="6">2.1.1.-</ecNumber>
    </recommendedName>
</protein>
<evidence type="ECO:0000256" key="5">
    <source>
        <dbReference type="ARBA" id="ARBA00022691"/>
    </source>
</evidence>
<dbReference type="SUPFAM" id="SSF53335">
    <property type="entry name" value="S-adenosyl-L-methionine-dependent methyltransferases"/>
    <property type="match status" value="1"/>
</dbReference>
<dbReference type="NCBIfam" id="TIGR00027">
    <property type="entry name" value="mthyl_TIGR00027"/>
    <property type="match status" value="1"/>
</dbReference>
<dbReference type="GO" id="GO:0008168">
    <property type="term" value="F:methyltransferase activity"/>
    <property type="evidence" value="ECO:0007669"/>
    <property type="project" value="UniProtKB-KW"/>
</dbReference>
<comment type="caution">
    <text evidence="7">The sequence shown here is derived from an EMBL/GenBank/DDBJ whole genome shotgun (WGS) entry which is preliminary data.</text>
</comment>
<organism evidence="7 8">
    <name type="scientific">Pseudonocardia alaniniphila</name>
    <dbReference type="NCBI Taxonomy" id="75291"/>
    <lineage>
        <taxon>Bacteria</taxon>
        <taxon>Bacillati</taxon>
        <taxon>Actinomycetota</taxon>
        <taxon>Actinomycetes</taxon>
        <taxon>Pseudonocardiales</taxon>
        <taxon>Pseudonocardiaceae</taxon>
        <taxon>Pseudonocardia</taxon>
    </lineage>
</organism>
<evidence type="ECO:0000256" key="3">
    <source>
        <dbReference type="ARBA" id="ARBA00022603"/>
    </source>
</evidence>
<dbReference type="InterPro" id="IPR029063">
    <property type="entry name" value="SAM-dependent_MTases_sf"/>
</dbReference>
<dbReference type="InterPro" id="IPR007213">
    <property type="entry name" value="Ppm1/Ppm2/Tcmp"/>
</dbReference>
<keyword evidence="3 6" id="KW-0489">Methyltransferase</keyword>
<evidence type="ECO:0000313" key="7">
    <source>
        <dbReference type="EMBL" id="MCH6172367.1"/>
    </source>
</evidence>
<dbReference type="RefSeq" id="WP_241043171.1">
    <property type="nucleotide sequence ID" value="NZ_BAAAJF010000075.1"/>
</dbReference>
<evidence type="ECO:0000256" key="2">
    <source>
        <dbReference type="ARBA" id="ARBA00008138"/>
    </source>
</evidence>
<dbReference type="InterPro" id="IPR011610">
    <property type="entry name" value="SAM_mthyl_Trfase_ML2640-like"/>
</dbReference>
<evidence type="ECO:0000256" key="1">
    <source>
        <dbReference type="ARBA" id="ARBA00003907"/>
    </source>
</evidence>
<keyword evidence="4 7" id="KW-0808">Transferase</keyword>
<evidence type="ECO:0000256" key="4">
    <source>
        <dbReference type="ARBA" id="ARBA00022679"/>
    </source>
</evidence>
<keyword evidence="8" id="KW-1185">Reference proteome</keyword>
<sequence>MNASQIDQIGTTAFFVASLRAAESARPDRLADDPHARALLAAAGISTIPGDVAEFVAIMGDQVAVRTRYLDEALLAATAGGCRQVVLMASGMDSRGYRLPWPDGTELFEVDQQPVLAFKQDVLADVTTRCPVRHVGIDLRDDWASALRAAGFRDDRPAAWLVEGLLYALDAATADGLLEAISRLSAPDSTIAFDHVEIGPVLTSALTAIDPGLLDLWQSGPLDPTSWLERHGWEPHVVELAALEREHGRPVHPAYDPAVAGSAHSWLGTGRRPA</sequence>
<dbReference type="EC" id="2.1.1.-" evidence="6"/>
<dbReference type="PANTHER" id="PTHR43619:SF2">
    <property type="entry name" value="S-ADENOSYL-L-METHIONINE-DEPENDENT METHYLTRANSFERASES SUPERFAMILY PROTEIN"/>
    <property type="match status" value="1"/>
</dbReference>
<proteinExistence type="inferred from homology"/>
<evidence type="ECO:0000313" key="8">
    <source>
        <dbReference type="Proteomes" id="UP001299970"/>
    </source>
</evidence>